<keyword evidence="3" id="KW-0268">Exocytosis</keyword>
<accession>A0ABM4C9S2</accession>
<gene>
    <name evidence="5" type="primary">LOC136082919</name>
</gene>
<organism evidence="4 5">
    <name type="scientific">Hydra vulgaris</name>
    <name type="common">Hydra</name>
    <name type="synonym">Hydra attenuata</name>
    <dbReference type="NCBI Taxonomy" id="6087"/>
    <lineage>
        <taxon>Eukaryota</taxon>
        <taxon>Metazoa</taxon>
        <taxon>Cnidaria</taxon>
        <taxon>Hydrozoa</taxon>
        <taxon>Hydroidolina</taxon>
        <taxon>Anthoathecata</taxon>
        <taxon>Aplanulata</taxon>
        <taxon>Hydridae</taxon>
        <taxon>Hydra</taxon>
    </lineage>
</organism>
<dbReference type="Gene3D" id="1.10.357.50">
    <property type="match status" value="1"/>
</dbReference>
<dbReference type="RefSeq" id="XP_065658404.1">
    <property type="nucleotide sequence ID" value="XM_065802332.1"/>
</dbReference>
<evidence type="ECO:0000313" key="5">
    <source>
        <dbReference type="RefSeq" id="XP_065658404.1"/>
    </source>
</evidence>
<dbReference type="Pfam" id="PF06046">
    <property type="entry name" value="Sec6"/>
    <property type="match status" value="2"/>
</dbReference>
<proteinExistence type="inferred from homology"/>
<dbReference type="Proteomes" id="UP001652625">
    <property type="component" value="Chromosome 08"/>
</dbReference>
<reference evidence="5" key="1">
    <citation type="submission" date="2025-08" db="UniProtKB">
        <authorList>
            <consortium name="RefSeq"/>
        </authorList>
    </citation>
    <scope>IDENTIFICATION</scope>
</reference>
<dbReference type="PANTHER" id="PTHR21292">
    <property type="entry name" value="EXOCYST COMPLEX COMPONENT SEC6-RELATED"/>
    <property type="match status" value="1"/>
</dbReference>
<evidence type="ECO:0000256" key="1">
    <source>
        <dbReference type="ARBA" id="ARBA00009447"/>
    </source>
</evidence>
<evidence type="ECO:0000256" key="3">
    <source>
        <dbReference type="ARBA" id="ARBA00022483"/>
    </source>
</evidence>
<evidence type="ECO:0000256" key="2">
    <source>
        <dbReference type="ARBA" id="ARBA00022448"/>
    </source>
</evidence>
<name>A0ABM4C9S2_HYDVU</name>
<keyword evidence="4" id="KW-1185">Reference proteome</keyword>
<comment type="similarity">
    <text evidence="1">Belongs to the SEC6 family.</text>
</comment>
<keyword evidence="2" id="KW-0813">Transport</keyword>
<dbReference type="PANTHER" id="PTHR21292:SF1">
    <property type="entry name" value="EXOCYST COMPLEX COMPONENT 3"/>
    <property type="match status" value="1"/>
</dbReference>
<evidence type="ECO:0000313" key="4">
    <source>
        <dbReference type="Proteomes" id="UP001652625"/>
    </source>
</evidence>
<dbReference type="InterPro" id="IPR010326">
    <property type="entry name" value="EXOC3/Sec6"/>
</dbReference>
<sequence length="777" mass="88929">MTEEVELAKCATLQKASKYVASVLVTPDQLDKVEQIRRKIMRNKAAVDSRLKTAVQSQIDSIRSGLNELKKVISFKLDMFYFHSAQEDIAYVKKSLEEVSNIFVECEPLNDKLLKVKVAHERHAKLAKTNSHLGLIFNVPETIKLTENLIKEGKLLQAHKNIMELEATRDDLLLEVYKIYKEEGSKESYTDSPLYAYFSEVDNLSHTPTELVTSLRIVEREERSDARCINQEKLTGFMPPGRPKCWKDHCQAVIKKSVENRFDSNQLELTDKTDKMWLVRHLERMRALILDDLISVKHLVRPCFPPNYQIFKLYIYYYHDAMSRMLEGFALNQNPSRPNECVTLLQWIAEYYKGIATNSDNKGIAKNSDSKGIATNSDNKGIAKNSDNKVDILHFHITYLFISVPDQTFNNMFSYILFIKFFKLRQVGSQDWNQDKLPETSGDGSFQTSLPIILFQMLDQNLQVGAFIKRNVKLKILDVCASSLKDFAGIYKKAIIDFKNKYFENRASVKYFEPYMVSICNNCIIIAEFSEQMKNQQRAELGEETFSETRLAAFNSAINAYKTLSFEICDILLDSVFVDVAVYYQDLFTRKWLGSPVVIATVIATLEDYSNDYVHLKHLAFQYIMKQAEDRIILEYVRAVLSRRITFRNLDERKDAASQIKEEAKKISETISRISKVEISQDSPCSILNLIAEVLRLKSTDIVSLEISGLATKYPDFRADHALALLAVRGDMGRTECLQLISDLKIKENESSTSKDGIFGRVIPAGSVLESLGSKFK</sequence>
<dbReference type="GeneID" id="136082919"/>
<dbReference type="InterPro" id="IPR042532">
    <property type="entry name" value="EXOC3/Sec6_C"/>
</dbReference>
<dbReference type="Gene3D" id="1.10.357.70">
    <property type="entry name" value="Exocyst complex component Sec6, C-terminal domain"/>
    <property type="match status" value="1"/>
</dbReference>
<protein>
    <submittedName>
        <fullName evidence="5">Exocyst complex component 3-like</fullName>
    </submittedName>
</protein>